<dbReference type="RefSeq" id="WP_308715977.1">
    <property type="nucleotide sequence ID" value="NZ_JAVHUY010000033.1"/>
</dbReference>
<dbReference type="Gene3D" id="1.20.120.1870">
    <property type="entry name" value="Fic/DOC protein, Fido domain"/>
    <property type="match status" value="1"/>
</dbReference>
<comment type="caution">
    <text evidence="2">The sequence shown here is derived from an EMBL/GenBank/DDBJ whole genome shotgun (WGS) entry which is preliminary data.</text>
</comment>
<sequence length="125" mass="13403">MTEYLDIDDLIEIAAIVLGTPPLVRDYGLLSSAASRPGTIAFGHEAYPDLWGKAGALLHSLCMNHALVDGNKRLAWASTVVFLGLNNVAVRDVDVDVAEEFVLAVAGGALSEVPDIARELRKLYL</sequence>
<keyword evidence="3" id="KW-1185">Reference proteome</keyword>
<dbReference type="InterPro" id="IPR003812">
    <property type="entry name" value="Fido"/>
</dbReference>
<name>A0ABU0ZQU3_9ACTN</name>
<dbReference type="PANTHER" id="PTHR39426:SF1">
    <property type="entry name" value="HOMOLOGY TO DEATH-ON-CURING PROTEIN OF PHAGE P1"/>
    <property type="match status" value="1"/>
</dbReference>
<evidence type="ECO:0000313" key="2">
    <source>
        <dbReference type="EMBL" id="MDQ7908709.1"/>
    </source>
</evidence>
<dbReference type="InterPro" id="IPR006440">
    <property type="entry name" value="Doc"/>
</dbReference>
<gene>
    <name evidence="2" type="ORF">RB614_29670</name>
</gene>
<dbReference type="PROSITE" id="PS51459">
    <property type="entry name" value="FIDO"/>
    <property type="match status" value="1"/>
</dbReference>
<dbReference type="Pfam" id="PF02661">
    <property type="entry name" value="Fic"/>
    <property type="match status" value="1"/>
</dbReference>
<protein>
    <submittedName>
        <fullName evidence="2">Fic family protein</fullName>
    </submittedName>
</protein>
<dbReference type="Proteomes" id="UP001230908">
    <property type="component" value="Unassembled WGS sequence"/>
</dbReference>
<organism evidence="2 3">
    <name type="scientific">Phytohabitans maris</name>
    <dbReference type="NCBI Taxonomy" id="3071409"/>
    <lineage>
        <taxon>Bacteria</taxon>
        <taxon>Bacillati</taxon>
        <taxon>Actinomycetota</taxon>
        <taxon>Actinomycetes</taxon>
        <taxon>Micromonosporales</taxon>
        <taxon>Micromonosporaceae</taxon>
    </lineage>
</organism>
<accession>A0ABU0ZQU3</accession>
<feature type="domain" description="Fido" evidence="1">
    <location>
        <begin position="5"/>
        <end position="125"/>
    </location>
</feature>
<dbReference type="EMBL" id="JAVHUY010000033">
    <property type="protein sequence ID" value="MDQ7908709.1"/>
    <property type="molecule type" value="Genomic_DNA"/>
</dbReference>
<proteinExistence type="predicted"/>
<evidence type="ECO:0000313" key="3">
    <source>
        <dbReference type="Proteomes" id="UP001230908"/>
    </source>
</evidence>
<evidence type="ECO:0000259" key="1">
    <source>
        <dbReference type="PROSITE" id="PS51459"/>
    </source>
</evidence>
<dbReference type="PANTHER" id="PTHR39426">
    <property type="entry name" value="HOMOLOGY TO DEATH-ON-CURING PROTEIN OF PHAGE P1"/>
    <property type="match status" value="1"/>
</dbReference>
<dbReference type="InterPro" id="IPR053737">
    <property type="entry name" value="Type_II_TA_Toxin"/>
</dbReference>
<reference evidence="2 3" key="1">
    <citation type="submission" date="2023-08" db="EMBL/GenBank/DDBJ databases">
        <title>Phytohabitans sansha sp. nov., isolated from marine sediment.</title>
        <authorList>
            <person name="Zhao Y."/>
            <person name="Yi K."/>
        </authorList>
    </citation>
    <scope>NUCLEOTIDE SEQUENCE [LARGE SCALE GENOMIC DNA]</scope>
    <source>
        <strain evidence="2 3">ZYX-F-186</strain>
    </source>
</reference>